<keyword evidence="7" id="KW-0489">Methyltransferase</keyword>
<gene>
    <name evidence="7" type="ORF">ACFQE5_21365</name>
</gene>
<dbReference type="GO" id="GO:0032259">
    <property type="term" value="P:methylation"/>
    <property type="evidence" value="ECO:0007669"/>
    <property type="project" value="UniProtKB-KW"/>
</dbReference>
<dbReference type="RefSeq" id="WP_379587579.1">
    <property type="nucleotide sequence ID" value="NZ_JBHSQW010000044.1"/>
</dbReference>
<feature type="transmembrane region" description="Helical" evidence="6">
    <location>
        <begin position="14"/>
        <end position="36"/>
    </location>
</feature>
<keyword evidence="2 6" id="KW-0812">Transmembrane</keyword>
<keyword evidence="4 6" id="KW-0472">Membrane</keyword>
<organism evidence="7 8">
    <name type="scientific">Pseudonocardia hispaniensis</name>
    <dbReference type="NCBI Taxonomy" id="904933"/>
    <lineage>
        <taxon>Bacteria</taxon>
        <taxon>Bacillati</taxon>
        <taxon>Actinomycetota</taxon>
        <taxon>Actinomycetes</taxon>
        <taxon>Pseudonocardiales</taxon>
        <taxon>Pseudonocardiaceae</taxon>
        <taxon>Pseudonocardia</taxon>
    </lineage>
</organism>
<evidence type="ECO:0000256" key="5">
    <source>
        <dbReference type="SAM" id="MobiDB-lite"/>
    </source>
</evidence>
<evidence type="ECO:0000313" key="8">
    <source>
        <dbReference type="Proteomes" id="UP001596302"/>
    </source>
</evidence>
<dbReference type="Gene3D" id="1.20.120.1630">
    <property type="match status" value="1"/>
</dbReference>
<accession>A0ABW1J8C4</accession>
<reference evidence="8" key="1">
    <citation type="journal article" date="2019" name="Int. J. Syst. Evol. Microbiol.">
        <title>The Global Catalogue of Microorganisms (GCM) 10K type strain sequencing project: providing services to taxonomists for standard genome sequencing and annotation.</title>
        <authorList>
            <consortium name="The Broad Institute Genomics Platform"/>
            <consortium name="The Broad Institute Genome Sequencing Center for Infectious Disease"/>
            <person name="Wu L."/>
            <person name="Ma J."/>
        </authorList>
    </citation>
    <scope>NUCLEOTIDE SEQUENCE [LARGE SCALE GENOMIC DNA]</scope>
    <source>
        <strain evidence="8">CCM 8391</strain>
    </source>
</reference>
<name>A0ABW1J8C4_9PSEU</name>
<evidence type="ECO:0000313" key="7">
    <source>
        <dbReference type="EMBL" id="MFC5996760.1"/>
    </source>
</evidence>
<proteinExistence type="predicted"/>
<feature type="region of interest" description="Disordered" evidence="5">
    <location>
        <begin position="175"/>
        <end position="202"/>
    </location>
</feature>
<dbReference type="Pfam" id="PF04191">
    <property type="entry name" value="PEMT"/>
    <property type="match status" value="1"/>
</dbReference>
<dbReference type="Proteomes" id="UP001596302">
    <property type="component" value="Unassembled WGS sequence"/>
</dbReference>
<feature type="transmembrane region" description="Helical" evidence="6">
    <location>
        <begin position="123"/>
        <end position="141"/>
    </location>
</feature>
<dbReference type="EC" id="2.1.1.334" evidence="7"/>
<comment type="caution">
    <text evidence="7">The sequence shown here is derived from an EMBL/GenBank/DDBJ whole genome shotgun (WGS) entry which is preliminary data.</text>
</comment>
<protein>
    <submittedName>
        <fullName evidence="7">Methyltransferase family protein</fullName>
        <ecNumber evidence="7">2.1.1.100</ecNumber>
        <ecNumber evidence="7">2.1.1.334</ecNumber>
    </submittedName>
</protein>
<dbReference type="EMBL" id="JBHSQW010000044">
    <property type="protein sequence ID" value="MFC5996760.1"/>
    <property type="molecule type" value="Genomic_DNA"/>
</dbReference>
<feature type="compositionally biased region" description="Low complexity" evidence="5">
    <location>
        <begin position="186"/>
        <end position="202"/>
    </location>
</feature>
<sequence>MAESSDLAARRRRAAAGTVLMTAGPSVFVGVIPWLLTRWRVRRPVPGGTPARVVGALLVGGGATVLASCFTRFVTEGVGTPAPMAPPERLVVGGIYRHVRHPMYVAMGVAVTGQALLLGRPRLLLYPMIAAVPVAIFVRRVEEPALARTYGAEYEEYRRNVPGWLPRLRPWRPAAPPDGLEPCRTGNPPFGGSPRSGGPAIR</sequence>
<keyword evidence="7" id="KW-0808">Transferase</keyword>
<evidence type="ECO:0000256" key="3">
    <source>
        <dbReference type="ARBA" id="ARBA00022989"/>
    </source>
</evidence>
<feature type="transmembrane region" description="Helical" evidence="6">
    <location>
        <begin position="56"/>
        <end position="74"/>
    </location>
</feature>
<evidence type="ECO:0000256" key="6">
    <source>
        <dbReference type="SAM" id="Phobius"/>
    </source>
</evidence>
<comment type="subcellular location">
    <subcellularLocation>
        <location evidence="1">Endomembrane system</location>
        <topology evidence="1">Multi-pass membrane protein</topology>
    </subcellularLocation>
</comment>
<evidence type="ECO:0000256" key="1">
    <source>
        <dbReference type="ARBA" id="ARBA00004127"/>
    </source>
</evidence>
<keyword evidence="8" id="KW-1185">Reference proteome</keyword>
<evidence type="ECO:0000256" key="4">
    <source>
        <dbReference type="ARBA" id="ARBA00023136"/>
    </source>
</evidence>
<dbReference type="GO" id="GO:0004671">
    <property type="term" value="F:protein C-terminal S-isoprenylcysteine carboxyl O-methyltransferase activity"/>
    <property type="evidence" value="ECO:0007669"/>
    <property type="project" value="UniProtKB-EC"/>
</dbReference>
<dbReference type="InterPro" id="IPR007318">
    <property type="entry name" value="Phopholipid_MeTrfase"/>
</dbReference>
<evidence type="ECO:0000256" key="2">
    <source>
        <dbReference type="ARBA" id="ARBA00022692"/>
    </source>
</evidence>
<keyword evidence="3 6" id="KW-1133">Transmembrane helix</keyword>
<dbReference type="EC" id="2.1.1.100" evidence="7"/>